<organism evidence="3 4">
    <name type="scientific">Nocardia aurea</name>
    <dbReference type="NCBI Taxonomy" id="2144174"/>
    <lineage>
        <taxon>Bacteria</taxon>
        <taxon>Bacillati</taxon>
        <taxon>Actinomycetota</taxon>
        <taxon>Actinomycetes</taxon>
        <taxon>Mycobacteriales</taxon>
        <taxon>Nocardiaceae</taxon>
        <taxon>Nocardia</taxon>
    </lineage>
</organism>
<evidence type="ECO:0000313" key="4">
    <source>
        <dbReference type="Proteomes" id="UP001551695"/>
    </source>
</evidence>
<feature type="transmembrane region" description="Helical" evidence="1">
    <location>
        <begin position="310"/>
        <end position="335"/>
    </location>
</feature>
<reference evidence="3 4" key="1">
    <citation type="submission" date="2024-06" db="EMBL/GenBank/DDBJ databases">
        <title>The Natural Products Discovery Center: Release of the First 8490 Sequenced Strains for Exploring Actinobacteria Biosynthetic Diversity.</title>
        <authorList>
            <person name="Kalkreuter E."/>
            <person name="Kautsar S.A."/>
            <person name="Yang D."/>
            <person name="Bader C.D."/>
            <person name="Teijaro C.N."/>
            <person name="Fluegel L."/>
            <person name="Davis C.M."/>
            <person name="Simpson J.R."/>
            <person name="Lauterbach L."/>
            <person name="Steele A.D."/>
            <person name="Gui C."/>
            <person name="Meng S."/>
            <person name="Li G."/>
            <person name="Viehrig K."/>
            <person name="Ye F."/>
            <person name="Su P."/>
            <person name="Kiefer A.F."/>
            <person name="Nichols A."/>
            <person name="Cepeda A.J."/>
            <person name="Yan W."/>
            <person name="Fan B."/>
            <person name="Jiang Y."/>
            <person name="Adhikari A."/>
            <person name="Zheng C.-J."/>
            <person name="Schuster L."/>
            <person name="Cowan T.M."/>
            <person name="Smanski M.J."/>
            <person name="Chevrette M.G."/>
            <person name="De Carvalho L.P.S."/>
            <person name="Shen B."/>
        </authorList>
    </citation>
    <scope>NUCLEOTIDE SEQUENCE [LARGE SCALE GENOMIC DNA]</scope>
    <source>
        <strain evidence="3 4">NPDC050403</strain>
    </source>
</reference>
<feature type="transmembrane region" description="Helical" evidence="1">
    <location>
        <begin position="94"/>
        <end position="113"/>
    </location>
</feature>
<evidence type="ECO:0000259" key="2">
    <source>
        <dbReference type="Pfam" id="PF02698"/>
    </source>
</evidence>
<keyword evidence="1" id="KW-0812">Transmembrane</keyword>
<feature type="transmembrane region" description="Helical" evidence="1">
    <location>
        <begin position="125"/>
        <end position="145"/>
    </location>
</feature>
<dbReference type="InterPro" id="IPR014729">
    <property type="entry name" value="Rossmann-like_a/b/a_fold"/>
</dbReference>
<dbReference type="PANTHER" id="PTHR30336">
    <property type="entry name" value="INNER MEMBRANE PROTEIN, PROBABLE PERMEASE"/>
    <property type="match status" value="1"/>
</dbReference>
<dbReference type="PANTHER" id="PTHR30336:SF4">
    <property type="entry name" value="ENVELOPE BIOGENESIS FACTOR ELYC"/>
    <property type="match status" value="1"/>
</dbReference>
<keyword evidence="4" id="KW-1185">Reference proteome</keyword>
<keyword evidence="1" id="KW-1133">Transmembrane helix</keyword>
<evidence type="ECO:0000256" key="1">
    <source>
        <dbReference type="SAM" id="Phobius"/>
    </source>
</evidence>
<name>A0ABV3FM08_9NOCA</name>
<accession>A0ABV3FM08</accession>
<gene>
    <name evidence="3" type="ORF">AB0I48_02270</name>
</gene>
<dbReference type="InterPro" id="IPR003848">
    <property type="entry name" value="DUF218"/>
</dbReference>
<keyword evidence="1" id="KW-0472">Membrane</keyword>
<dbReference type="Gene3D" id="3.40.50.620">
    <property type="entry name" value="HUPs"/>
    <property type="match status" value="1"/>
</dbReference>
<feature type="transmembrane region" description="Helical" evidence="1">
    <location>
        <begin position="53"/>
        <end position="74"/>
    </location>
</feature>
<dbReference type="InterPro" id="IPR051599">
    <property type="entry name" value="Cell_Envelope_Assoc"/>
</dbReference>
<feature type="domain" description="DUF218" evidence="2">
    <location>
        <begin position="156"/>
        <end position="303"/>
    </location>
</feature>
<feature type="transmembrane region" description="Helical" evidence="1">
    <location>
        <begin position="25"/>
        <end position="46"/>
    </location>
</feature>
<dbReference type="Proteomes" id="UP001551695">
    <property type="component" value="Unassembled WGS sequence"/>
</dbReference>
<dbReference type="RefSeq" id="WP_355089316.1">
    <property type="nucleotide sequence ID" value="NZ_JBEXKW010000060.1"/>
</dbReference>
<comment type="caution">
    <text evidence="3">The sequence shown here is derived from an EMBL/GenBank/DDBJ whole genome shotgun (WGS) entry which is preliminary data.</text>
</comment>
<proteinExistence type="predicted"/>
<dbReference type="EMBL" id="JBFAKC010000001">
    <property type="protein sequence ID" value="MEV0706368.1"/>
    <property type="molecule type" value="Genomic_DNA"/>
</dbReference>
<dbReference type="Pfam" id="PF02698">
    <property type="entry name" value="DUF218"/>
    <property type="match status" value="1"/>
</dbReference>
<sequence length="338" mass="35877">MILLAIGLVMFGVFAARFHTDRRRLGNGVFLLLGALFAGVSLVTAAGEGMLRLLAVVMIVLSPVAVLTLAGLLVGNGVQMVAREGLRIPNVLSLGAGLVLLVPYVLLVTAVVAESIWIAVGAASVTLAIGYFGLSLIAFLVYAFLYGRLGYQPGMDAIVVHGAGLDGGRVPPLLASRLDRALAVFRSEFDSGRSPVVVTSGGKGPDEEVSEALAMSTYLVDNGLPPEAVVHEDRSTNTNENLLFTKELLNDRGGSTRMVLVTSNFHILRTAILARRLELDAEVVGARTAYYYLPSAVLREFVGLIVEYKWINTTACLALLALPPLVVLTVGVPWVSAH</sequence>
<dbReference type="CDD" id="cd06259">
    <property type="entry name" value="YdcF-like"/>
    <property type="match status" value="1"/>
</dbReference>
<protein>
    <submittedName>
        <fullName evidence="3">YdcF family protein</fullName>
    </submittedName>
</protein>
<evidence type="ECO:0000313" key="3">
    <source>
        <dbReference type="EMBL" id="MEV0706368.1"/>
    </source>
</evidence>